<dbReference type="Proteomes" id="UP000595373">
    <property type="component" value="Chromosome"/>
</dbReference>
<dbReference type="Pfam" id="PF12804">
    <property type="entry name" value="NTP_transf_3"/>
    <property type="match status" value="1"/>
</dbReference>
<dbReference type="RefSeq" id="WP_075294185.1">
    <property type="nucleotide sequence ID" value="NZ_CP018802.1"/>
</dbReference>
<evidence type="ECO:0000256" key="1">
    <source>
        <dbReference type="ARBA" id="ARBA00022679"/>
    </source>
</evidence>
<dbReference type="SUPFAM" id="SSF53448">
    <property type="entry name" value="Nucleotide-diphospho-sugar transferases"/>
    <property type="match status" value="1"/>
</dbReference>
<dbReference type="InterPro" id="IPR025877">
    <property type="entry name" value="MobA-like_NTP_Trfase"/>
</dbReference>
<keyword evidence="1 5" id="KW-0808">Transferase</keyword>
<dbReference type="AlphaFoldDB" id="A0A9Q7E540"/>
<organism evidence="5 6">
    <name type="scientific">Histophilus somni</name>
    <name type="common">Haemophilus somnus</name>
    <dbReference type="NCBI Taxonomy" id="731"/>
    <lineage>
        <taxon>Bacteria</taxon>
        <taxon>Pseudomonadati</taxon>
        <taxon>Pseudomonadota</taxon>
        <taxon>Gammaproteobacteria</taxon>
        <taxon>Pasteurellales</taxon>
        <taxon>Pasteurellaceae</taxon>
        <taxon>Histophilus</taxon>
    </lineage>
</organism>
<accession>A0A9Q7E540</accession>
<feature type="domain" description="MobA-like NTP transferase" evidence="4">
    <location>
        <begin position="3"/>
        <end position="96"/>
    </location>
</feature>
<gene>
    <name evidence="5" type="ORF">JFL49_08485</name>
</gene>
<evidence type="ECO:0000313" key="6">
    <source>
        <dbReference type="Proteomes" id="UP000595373"/>
    </source>
</evidence>
<keyword evidence="2" id="KW-0548">Nucleotidyltransferase</keyword>
<keyword evidence="6" id="KW-1185">Reference proteome</keyword>
<dbReference type="CDD" id="cd02523">
    <property type="entry name" value="PC_cytidylyltransferase"/>
    <property type="match status" value="1"/>
</dbReference>
<dbReference type="InterPro" id="IPR029044">
    <property type="entry name" value="Nucleotide-diphossugar_trans"/>
</dbReference>
<dbReference type="InterPro" id="IPR050065">
    <property type="entry name" value="GlmU-like"/>
</dbReference>
<reference evidence="5 6" key="1">
    <citation type="submission" date="2020-12" db="EMBL/GenBank/DDBJ databases">
        <title>ASc-MMNZ-VFA-070.</title>
        <authorList>
            <person name="Schryvers A."/>
            <person name="Mostafa Nazari M."/>
            <person name="Farshchi Andisi V."/>
            <person name="Timsit E."/>
            <person name="Walter Morck D."/>
        </authorList>
    </citation>
    <scope>NUCLEOTIDE SEQUENCE [LARGE SCALE GENOMIC DNA]</scope>
    <source>
        <strain evidence="5 6">ASc-MMNZ-VFA-070</strain>
    </source>
</reference>
<sequence length="232" mass="26957">MNAIILAAGLGSRFREITQKKHKALLPLPNGIPNIEQTIIYLKQAGIHEIHIVTGYFSEQFDFLSGKYGVNLIYNKFYKKYNNIYSFHCAIEHFGESFVIDSDVTLFSNIFNNQLKRSQYFLIQRNKSHNKEWIPIVKDNRVIDIIIDSLELPSLLGVSFWSNHDAVKIKSFLADYVNNENLLLDSSLYWDNIPMENLTELDIGVKLLNIKEAYEIDNLSEYEFIFNHLKGE</sequence>
<keyword evidence="3" id="KW-0460">Magnesium</keyword>
<dbReference type="PIRSF" id="PIRSF037382">
    <property type="entry name" value="CCT_LicC"/>
    <property type="match status" value="1"/>
</dbReference>
<dbReference type="InterPro" id="IPR017189">
    <property type="entry name" value="CTP-phospocholine_CTT"/>
</dbReference>
<dbReference type="GO" id="GO:0016779">
    <property type="term" value="F:nucleotidyltransferase activity"/>
    <property type="evidence" value="ECO:0007669"/>
    <property type="project" value="UniProtKB-KW"/>
</dbReference>
<evidence type="ECO:0000256" key="3">
    <source>
        <dbReference type="ARBA" id="ARBA00022842"/>
    </source>
</evidence>
<evidence type="ECO:0000259" key="4">
    <source>
        <dbReference type="Pfam" id="PF12804"/>
    </source>
</evidence>
<dbReference type="PANTHER" id="PTHR43584">
    <property type="entry name" value="NUCLEOTIDYL TRANSFERASE"/>
    <property type="match status" value="1"/>
</dbReference>
<evidence type="ECO:0000256" key="2">
    <source>
        <dbReference type="ARBA" id="ARBA00022695"/>
    </source>
</evidence>
<protein>
    <submittedName>
        <fullName evidence="5">NTP transferase domain-containing protein</fullName>
    </submittedName>
</protein>
<dbReference type="EMBL" id="CP066558">
    <property type="protein sequence ID" value="QQF82084.1"/>
    <property type="molecule type" value="Genomic_DNA"/>
</dbReference>
<evidence type="ECO:0000313" key="5">
    <source>
        <dbReference type="EMBL" id="QQF82084.1"/>
    </source>
</evidence>
<proteinExistence type="predicted"/>
<name>A0A9Q7E540_HISSO</name>
<dbReference type="Gene3D" id="3.90.550.10">
    <property type="entry name" value="Spore Coat Polysaccharide Biosynthesis Protein SpsA, Chain A"/>
    <property type="match status" value="1"/>
</dbReference>
<dbReference type="OrthoDB" id="9803871at2"/>
<dbReference type="PANTHER" id="PTHR43584:SF5">
    <property type="entry name" value="PROTEIN LICC"/>
    <property type="match status" value="1"/>
</dbReference>